<dbReference type="GO" id="GO:0016614">
    <property type="term" value="F:oxidoreductase activity, acting on CH-OH group of donors"/>
    <property type="evidence" value="ECO:0007669"/>
    <property type="project" value="InterPro"/>
</dbReference>
<dbReference type="AlphaFoldDB" id="A0A6J4QW24"/>
<evidence type="ECO:0000256" key="2">
    <source>
        <dbReference type="ARBA" id="ARBA00022516"/>
    </source>
</evidence>
<sequence length="477" mass="51643">MNTASNLSRADPTDLDALRETLAASDPDGKLNPIGMSRIEIGPEALDVLIETVSELTRSERVVLVADATPAYRDGEDLKERVARTLSKSFELERAVIGADRDELHADGEAVAEVEEVIDGAGCIVSVGSGTITDLCKMASRNRGDVPFVAVQSAGSVNGFSDDFSVLLKGGAKRTVPSRYPDALLIDLAVLAEAPYEMNAAGFGDTLATFTAPADWYLAYLMGMGDYHQAPITLLLEQAHELLDKAAALQGREPEALYKLAHVLTLSGLACGAAGSTAPGSGVEHLVSHLLDMSAFQLHRPFAFHGAQVGVATVPVSAAWEALLSGLDPAKIDPDDCFPKPDELEPVVREAFAEIDPSGEVGEECWSDYSKKIERWKGCRPQFEDFLENWPRYKGELTEMVVPPERLGNALKESGAPARFGELNPPIPKDTAFWALKNCHLMRNRFTLADLLFFIGWWDDGFVEKLFDRARVVGGGL</sequence>
<gene>
    <name evidence="10" type="ORF">AVDCRST_MAG78-3761</name>
</gene>
<keyword evidence="8" id="KW-0594">Phospholipid biosynthesis</keyword>
<keyword evidence="5" id="KW-0560">Oxidoreductase</keyword>
<dbReference type="Gene3D" id="1.20.1090.10">
    <property type="entry name" value="Dehydroquinate synthase-like - alpha domain"/>
    <property type="match status" value="1"/>
</dbReference>
<dbReference type="Gene3D" id="3.40.50.1970">
    <property type="match status" value="1"/>
</dbReference>
<dbReference type="InterPro" id="IPR016205">
    <property type="entry name" value="Glycerol_DH"/>
</dbReference>
<dbReference type="SUPFAM" id="SSF56796">
    <property type="entry name" value="Dehydroquinate synthase-like"/>
    <property type="match status" value="1"/>
</dbReference>
<evidence type="ECO:0000256" key="6">
    <source>
        <dbReference type="ARBA" id="ARBA00023027"/>
    </source>
</evidence>
<evidence type="ECO:0000256" key="7">
    <source>
        <dbReference type="ARBA" id="ARBA00023098"/>
    </source>
</evidence>
<dbReference type="EMBL" id="CADCVB010000245">
    <property type="protein sequence ID" value="CAA9453965.1"/>
    <property type="molecule type" value="Genomic_DNA"/>
</dbReference>
<name>A0A6J4QW24_9ACTN</name>
<keyword evidence="1" id="KW-0963">Cytoplasm</keyword>
<keyword evidence="4" id="KW-0521">NADP</keyword>
<organism evidence="10">
    <name type="scientific">uncultured Rubrobacteraceae bacterium</name>
    <dbReference type="NCBI Taxonomy" id="349277"/>
    <lineage>
        <taxon>Bacteria</taxon>
        <taxon>Bacillati</taxon>
        <taxon>Actinomycetota</taxon>
        <taxon>Rubrobacteria</taxon>
        <taxon>Rubrobacterales</taxon>
        <taxon>Rubrobacteraceae</taxon>
        <taxon>environmental samples</taxon>
    </lineage>
</organism>
<proteinExistence type="predicted"/>
<keyword evidence="6" id="KW-0520">NAD</keyword>
<dbReference type="InterPro" id="IPR032837">
    <property type="entry name" value="G1PDH"/>
</dbReference>
<dbReference type="PANTHER" id="PTHR43616:SF5">
    <property type="entry name" value="GLYCEROL DEHYDROGENASE 1"/>
    <property type="match status" value="1"/>
</dbReference>
<evidence type="ECO:0000256" key="8">
    <source>
        <dbReference type="ARBA" id="ARBA00023209"/>
    </source>
</evidence>
<evidence type="ECO:0000256" key="5">
    <source>
        <dbReference type="ARBA" id="ARBA00023002"/>
    </source>
</evidence>
<dbReference type="PANTHER" id="PTHR43616">
    <property type="entry name" value="GLYCEROL DEHYDROGENASE"/>
    <property type="match status" value="1"/>
</dbReference>
<dbReference type="GO" id="GO:0008654">
    <property type="term" value="P:phospholipid biosynthetic process"/>
    <property type="evidence" value="ECO:0007669"/>
    <property type="project" value="UniProtKB-KW"/>
</dbReference>
<accession>A0A6J4QW24</accession>
<protein>
    <recommendedName>
        <fullName evidence="11">Iron-containing alcohol dehydrogenase</fullName>
    </recommendedName>
</protein>
<evidence type="ECO:0008006" key="11">
    <source>
        <dbReference type="Google" id="ProtNLM"/>
    </source>
</evidence>
<keyword evidence="9" id="KW-1208">Phospholipid metabolism</keyword>
<keyword evidence="7" id="KW-0443">Lipid metabolism</keyword>
<dbReference type="Pfam" id="PF13685">
    <property type="entry name" value="Fe-ADH_2"/>
    <property type="match status" value="1"/>
</dbReference>
<evidence type="ECO:0000256" key="3">
    <source>
        <dbReference type="ARBA" id="ARBA00022723"/>
    </source>
</evidence>
<dbReference type="GO" id="GO:0046872">
    <property type="term" value="F:metal ion binding"/>
    <property type="evidence" value="ECO:0007669"/>
    <property type="project" value="UniProtKB-KW"/>
</dbReference>
<evidence type="ECO:0000256" key="4">
    <source>
        <dbReference type="ARBA" id="ARBA00022857"/>
    </source>
</evidence>
<keyword evidence="2" id="KW-0444">Lipid biosynthesis</keyword>
<evidence type="ECO:0000256" key="9">
    <source>
        <dbReference type="ARBA" id="ARBA00023264"/>
    </source>
</evidence>
<reference evidence="10" key="1">
    <citation type="submission" date="2020-02" db="EMBL/GenBank/DDBJ databases">
        <authorList>
            <person name="Meier V. D."/>
        </authorList>
    </citation>
    <scope>NUCLEOTIDE SEQUENCE</scope>
    <source>
        <strain evidence="10">AVDCRST_MAG78</strain>
    </source>
</reference>
<keyword evidence="3" id="KW-0479">Metal-binding</keyword>
<evidence type="ECO:0000256" key="1">
    <source>
        <dbReference type="ARBA" id="ARBA00022490"/>
    </source>
</evidence>
<evidence type="ECO:0000313" key="10">
    <source>
        <dbReference type="EMBL" id="CAA9453965.1"/>
    </source>
</evidence>